<comment type="caution">
    <text evidence="3">The sequence shown here is derived from an EMBL/GenBank/DDBJ whole genome shotgun (WGS) entry which is preliminary data.</text>
</comment>
<feature type="domain" description="Plasmid pRiA4b Orf3-like" evidence="2">
    <location>
        <begin position="5"/>
        <end position="144"/>
    </location>
</feature>
<feature type="region of interest" description="Disordered" evidence="1">
    <location>
        <begin position="126"/>
        <end position="152"/>
    </location>
</feature>
<organism evidence="3 4">
    <name type="scientific">candidate division MSBL1 archaeon SCGC-AAA261F17</name>
    <dbReference type="NCBI Taxonomy" id="1698274"/>
    <lineage>
        <taxon>Archaea</taxon>
        <taxon>Methanobacteriati</taxon>
        <taxon>Methanobacteriota</taxon>
        <taxon>candidate division MSBL1</taxon>
    </lineage>
</organism>
<evidence type="ECO:0000313" key="4">
    <source>
        <dbReference type="Proteomes" id="UP000070035"/>
    </source>
</evidence>
<evidence type="ECO:0000313" key="3">
    <source>
        <dbReference type="EMBL" id="KXB02426.1"/>
    </source>
</evidence>
<evidence type="ECO:0000259" key="2">
    <source>
        <dbReference type="Pfam" id="PF07929"/>
    </source>
</evidence>
<reference evidence="3 4" key="1">
    <citation type="journal article" date="2016" name="Sci. Rep.">
        <title>Metabolic traits of an uncultured archaeal lineage -MSBL1- from brine pools of the Red Sea.</title>
        <authorList>
            <person name="Mwirichia R."/>
            <person name="Alam I."/>
            <person name="Rashid M."/>
            <person name="Vinu M."/>
            <person name="Ba-Alawi W."/>
            <person name="Anthony Kamau A."/>
            <person name="Kamanda Ngugi D."/>
            <person name="Goker M."/>
            <person name="Klenk H.P."/>
            <person name="Bajic V."/>
            <person name="Stingl U."/>
        </authorList>
    </citation>
    <scope>NUCLEOTIDE SEQUENCE [LARGE SCALE GENOMIC DNA]</scope>
    <source>
        <strain evidence="3">SCGC-AAA261F17</strain>
    </source>
</reference>
<name>A0A133V7L8_9EURY</name>
<accession>A0A133V7L8</accession>
<proteinExistence type="predicted"/>
<dbReference type="EMBL" id="LHXY01000003">
    <property type="protein sequence ID" value="KXB02426.1"/>
    <property type="molecule type" value="Genomic_DNA"/>
</dbReference>
<dbReference type="SUPFAM" id="SSF159941">
    <property type="entry name" value="MM3350-like"/>
    <property type="match status" value="1"/>
</dbReference>
<sequence>MPALRFRVKSAWNPRGLWRDIVIGENRTLEDLHRGINHGFGLDFDHLWFFARGQKYWGSGARFVHPVELEEAYYDEWPGVRGEARDAGETPLSDLNLKVRDRLSYLFDYGGEWRFYMILKGEIEDEPSDKEPEVVKGEGEKIENQYGPGLPR</sequence>
<protein>
    <recommendedName>
        <fullName evidence="2">Plasmid pRiA4b Orf3-like domain-containing protein</fullName>
    </recommendedName>
</protein>
<dbReference type="Gene3D" id="3.10.290.30">
    <property type="entry name" value="MM3350-like"/>
    <property type="match status" value="1"/>
</dbReference>
<feature type="compositionally biased region" description="Basic and acidic residues" evidence="1">
    <location>
        <begin position="129"/>
        <end position="143"/>
    </location>
</feature>
<gene>
    <name evidence="3" type="ORF">AKJ44_00515</name>
</gene>
<dbReference type="Pfam" id="PF07929">
    <property type="entry name" value="PRiA4_ORF3"/>
    <property type="match status" value="1"/>
</dbReference>
<dbReference type="AlphaFoldDB" id="A0A133V7L8"/>
<dbReference type="InterPro" id="IPR024047">
    <property type="entry name" value="MM3350-like_sf"/>
</dbReference>
<dbReference type="Proteomes" id="UP000070035">
    <property type="component" value="Unassembled WGS sequence"/>
</dbReference>
<dbReference type="InterPro" id="IPR012912">
    <property type="entry name" value="Plasmid_pRiA4b_Orf3-like"/>
</dbReference>
<keyword evidence="4" id="KW-1185">Reference proteome</keyword>
<evidence type="ECO:0000256" key="1">
    <source>
        <dbReference type="SAM" id="MobiDB-lite"/>
    </source>
</evidence>